<keyword evidence="1" id="KW-0472">Membrane</keyword>
<proteinExistence type="predicted"/>
<dbReference type="HOGENOM" id="CLU_1488031_0_0_11"/>
<feature type="transmembrane region" description="Helical" evidence="1">
    <location>
        <begin position="59"/>
        <end position="79"/>
    </location>
</feature>
<evidence type="ECO:0000313" key="3">
    <source>
        <dbReference type="Proteomes" id="UP000004691"/>
    </source>
</evidence>
<name>I0V3Y2_9PSEU</name>
<feature type="transmembrane region" description="Helical" evidence="1">
    <location>
        <begin position="20"/>
        <end position="39"/>
    </location>
</feature>
<sequence>MRAKLSSEVTLASEVLVWTWRFYLRHIGVIVGLSLLPGIQRLVVVTWQEEIPSGVSMASEVAVGAVRLVLLALIVRWAFDGVETSWAQAGRFLRKHPMSLLFHLGLLGAGFVIFDLLTEKLVGAAVPESARDGYLGVLLIVKNPTVIALASVWLVGVVMQALSGGSAPRARRSERGIAAR</sequence>
<dbReference type="OrthoDB" id="3385690at2"/>
<keyword evidence="1" id="KW-0812">Transmembrane</keyword>
<feature type="transmembrane region" description="Helical" evidence="1">
    <location>
        <begin position="137"/>
        <end position="162"/>
    </location>
</feature>
<feature type="transmembrane region" description="Helical" evidence="1">
    <location>
        <begin position="100"/>
        <end position="117"/>
    </location>
</feature>
<dbReference type="AlphaFoldDB" id="I0V3Y2"/>
<dbReference type="STRING" id="882086.SacxiDRAFT_2615"/>
<keyword evidence="3" id="KW-1185">Reference proteome</keyword>
<evidence type="ECO:0000256" key="1">
    <source>
        <dbReference type="SAM" id="Phobius"/>
    </source>
</evidence>
<dbReference type="RefSeq" id="WP_006238982.1">
    <property type="nucleotide sequence ID" value="NZ_JH636049.1"/>
</dbReference>
<evidence type="ECO:0000313" key="2">
    <source>
        <dbReference type="EMBL" id="EID54835.1"/>
    </source>
</evidence>
<keyword evidence="1" id="KW-1133">Transmembrane helix</keyword>
<accession>I0V3Y2</accession>
<reference evidence="2 3" key="1">
    <citation type="submission" date="2012-01" db="EMBL/GenBank/DDBJ databases">
        <title>Improved High-Quality Draft sequence of Saccharomonospora xinjiangensis XJ-54.</title>
        <authorList>
            <consortium name="US DOE Joint Genome Institute"/>
            <person name="Lucas S."/>
            <person name="Han J."/>
            <person name="Lapidus A."/>
            <person name="Cheng J.-F."/>
            <person name="Goodwin L."/>
            <person name="Pitluck S."/>
            <person name="Peters L."/>
            <person name="Mikhailova N."/>
            <person name="Teshima H."/>
            <person name="Detter J.C."/>
            <person name="Han C."/>
            <person name="Tapia R."/>
            <person name="Land M."/>
            <person name="Hauser L."/>
            <person name="Kyrpides N."/>
            <person name="Ivanova N."/>
            <person name="Pagani I."/>
            <person name="Brambilla E.-M."/>
            <person name="Klenk H.-P."/>
            <person name="Woyke T."/>
        </authorList>
    </citation>
    <scope>NUCLEOTIDE SEQUENCE [LARGE SCALE GENOMIC DNA]</scope>
    <source>
        <strain evidence="2 3">XJ-54</strain>
    </source>
</reference>
<dbReference type="EMBL" id="JH636049">
    <property type="protein sequence ID" value="EID54835.1"/>
    <property type="molecule type" value="Genomic_DNA"/>
</dbReference>
<gene>
    <name evidence="2" type="ORF">SacxiDRAFT_2615</name>
</gene>
<dbReference type="eggNOG" id="ENOG5033EAU">
    <property type="taxonomic scope" value="Bacteria"/>
</dbReference>
<dbReference type="Proteomes" id="UP000004691">
    <property type="component" value="Unassembled WGS sequence"/>
</dbReference>
<organism evidence="2 3">
    <name type="scientific">Saccharomonospora xinjiangensis XJ-54</name>
    <dbReference type="NCBI Taxonomy" id="882086"/>
    <lineage>
        <taxon>Bacteria</taxon>
        <taxon>Bacillati</taxon>
        <taxon>Actinomycetota</taxon>
        <taxon>Actinomycetes</taxon>
        <taxon>Pseudonocardiales</taxon>
        <taxon>Pseudonocardiaceae</taxon>
        <taxon>Saccharomonospora</taxon>
    </lineage>
</organism>
<protein>
    <submittedName>
        <fullName evidence="2">Uncharacterized protein</fullName>
    </submittedName>
</protein>